<keyword evidence="1" id="KW-1133">Transmembrane helix</keyword>
<feature type="transmembrane region" description="Helical" evidence="1">
    <location>
        <begin position="18"/>
        <end position="38"/>
    </location>
</feature>
<dbReference type="EMBL" id="BAABHF010000024">
    <property type="protein sequence ID" value="GAA4498477.1"/>
    <property type="molecule type" value="Genomic_DNA"/>
</dbReference>
<keyword evidence="1" id="KW-0472">Membrane</keyword>
<proteinExistence type="predicted"/>
<evidence type="ECO:0000256" key="1">
    <source>
        <dbReference type="SAM" id="Phobius"/>
    </source>
</evidence>
<protein>
    <submittedName>
        <fullName evidence="2">Uncharacterized protein</fullName>
    </submittedName>
</protein>
<name>A0ABP8Q9L2_9ACTN</name>
<keyword evidence="1" id="KW-0812">Transmembrane</keyword>
<dbReference type="Proteomes" id="UP001500503">
    <property type="component" value="Unassembled WGS sequence"/>
</dbReference>
<evidence type="ECO:0000313" key="3">
    <source>
        <dbReference type="Proteomes" id="UP001500503"/>
    </source>
</evidence>
<accession>A0ABP8Q9L2</accession>
<comment type="caution">
    <text evidence="2">The sequence shown here is derived from an EMBL/GenBank/DDBJ whole genome shotgun (WGS) entry which is preliminary data.</text>
</comment>
<evidence type="ECO:0000313" key="2">
    <source>
        <dbReference type="EMBL" id="GAA4498477.1"/>
    </source>
</evidence>
<keyword evidence="3" id="KW-1185">Reference proteome</keyword>
<organism evidence="2 3">
    <name type="scientific">Actinoallomurus oryzae</name>
    <dbReference type="NCBI Taxonomy" id="502180"/>
    <lineage>
        <taxon>Bacteria</taxon>
        <taxon>Bacillati</taxon>
        <taxon>Actinomycetota</taxon>
        <taxon>Actinomycetes</taxon>
        <taxon>Streptosporangiales</taxon>
        <taxon>Thermomonosporaceae</taxon>
        <taxon>Actinoallomurus</taxon>
    </lineage>
</organism>
<sequence length="53" mass="5897">MVIPMALISGPLRFIPTFWTPVDLSFGVAGIVPLLMAYRHIRVLERQSQDAAT</sequence>
<reference evidence="3" key="1">
    <citation type="journal article" date="2019" name="Int. J. Syst. Evol. Microbiol.">
        <title>The Global Catalogue of Microorganisms (GCM) 10K type strain sequencing project: providing services to taxonomists for standard genome sequencing and annotation.</title>
        <authorList>
            <consortium name="The Broad Institute Genomics Platform"/>
            <consortium name="The Broad Institute Genome Sequencing Center for Infectious Disease"/>
            <person name="Wu L."/>
            <person name="Ma J."/>
        </authorList>
    </citation>
    <scope>NUCLEOTIDE SEQUENCE [LARGE SCALE GENOMIC DNA]</scope>
    <source>
        <strain evidence="3">JCM 17933</strain>
    </source>
</reference>
<gene>
    <name evidence="2" type="ORF">GCM10023191_043770</name>
</gene>